<sequence>MGKARKSPKFAVMKKIVTSKAIKQHKEEVLNPNKKDLEKDKLPRNVPNVSSALFFKHNNALGPPYRVLVDTNFVNFSIKNKFNFFHAVKVVMVPSSSRLMALLVLEVLCYDARVSYTALRLCNPSCVVVRCSSGQDGFSSVGVAVLEIYGWLTSLSSWVLVLVVVVRRHMFYSCRWSNRFVVFLTLEVEAQALSALQGLSFWVVELYVVRVRAKCMFKRVQVSGRGHIEISSCGSLGGSTGTPCFTGCVMAELEKLGQKYRTALRIAKDPRFERLPCTHKGTYADDCIVERVTQHKCYMVATCDRDLKRRIRKVPGVPIMYITQHKYSIERLPEATIGGGTVETAMIFLE</sequence>
<evidence type="ECO:0000313" key="5">
    <source>
        <dbReference type="EMBL" id="KAK3024248.1"/>
    </source>
</evidence>
<dbReference type="InterPro" id="IPR029060">
    <property type="entry name" value="PIN-like_dom_sf"/>
</dbReference>
<evidence type="ECO:0000256" key="4">
    <source>
        <dbReference type="ARBA" id="ARBA00023242"/>
    </source>
</evidence>
<accession>A0AA88WEM9</accession>
<gene>
    <name evidence="5" type="ORF">RJ639_043624</name>
</gene>
<evidence type="ECO:0000256" key="1">
    <source>
        <dbReference type="ARBA" id="ARBA00004604"/>
    </source>
</evidence>
<evidence type="ECO:0000256" key="2">
    <source>
        <dbReference type="ARBA" id="ARBA00022517"/>
    </source>
</evidence>
<dbReference type="InterPro" id="IPR037503">
    <property type="entry name" value="Fcf1_PIN"/>
</dbReference>
<feature type="non-terminal residue" evidence="5">
    <location>
        <position position="350"/>
    </location>
</feature>
<keyword evidence="2" id="KW-0690">Ribosome biogenesis</keyword>
<reference evidence="5" key="1">
    <citation type="submission" date="2022-12" db="EMBL/GenBank/DDBJ databases">
        <title>Draft genome assemblies for two species of Escallonia (Escalloniales).</title>
        <authorList>
            <person name="Chanderbali A."/>
            <person name="Dervinis C."/>
            <person name="Anghel I."/>
            <person name="Soltis D."/>
            <person name="Soltis P."/>
            <person name="Zapata F."/>
        </authorList>
    </citation>
    <scope>NUCLEOTIDE SEQUENCE</scope>
    <source>
        <strain evidence="5">UCBG64.0493</strain>
        <tissue evidence="5">Leaf</tissue>
    </source>
</reference>
<dbReference type="CDD" id="cd09864">
    <property type="entry name" value="PIN_Fcf1-like"/>
    <property type="match status" value="1"/>
</dbReference>
<name>A0AA88WEM9_9ASTE</name>
<dbReference type="Pfam" id="PF04900">
    <property type="entry name" value="Fcf1"/>
    <property type="match status" value="1"/>
</dbReference>
<dbReference type="SUPFAM" id="SSF88723">
    <property type="entry name" value="PIN domain-like"/>
    <property type="match status" value="1"/>
</dbReference>
<dbReference type="AlphaFoldDB" id="A0AA88WEM9"/>
<keyword evidence="6" id="KW-1185">Reference proteome</keyword>
<dbReference type="PANTHER" id="PTHR12416">
    <property type="entry name" value="RRNA-PROCESSING PROTEIN UTP23 HOMOLOG"/>
    <property type="match status" value="1"/>
</dbReference>
<comment type="subcellular location">
    <subcellularLocation>
        <location evidence="1">Nucleus</location>
        <location evidence="1">Nucleolus</location>
    </subcellularLocation>
</comment>
<dbReference type="GO" id="GO:0006364">
    <property type="term" value="P:rRNA processing"/>
    <property type="evidence" value="ECO:0007669"/>
    <property type="project" value="UniProtKB-KW"/>
</dbReference>
<protein>
    <recommendedName>
        <fullName evidence="7">PIN domain-containing protein</fullName>
    </recommendedName>
</protein>
<organism evidence="5 6">
    <name type="scientific">Escallonia herrerae</name>
    <dbReference type="NCBI Taxonomy" id="1293975"/>
    <lineage>
        <taxon>Eukaryota</taxon>
        <taxon>Viridiplantae</taxon>
        <taxon>Streptophyta</taxon>
        <taxon>Embryophyta</taxon>
        <taxon>Tracheophyta</taxon>
        <taxon>Spermatophyta</taxon>
        <taxon>Magnoliopsida</taxon>
        <taxon>eudicotyledons</taxon>
        <taxon>Gunneridae</taxon>
        <taxon>Pentapetalae</taxon>
        <taxon>asterids</taxon>
        <taxon>campanulids</taxon>
        <taxon>Escalloniales</taxon>
        <taxon>Escalloniaceae</taxon>
        <taxon>Escallonia</taxon>
    </lineage>
</organism>
<evidence type="ECO:0000256" key="3">
    <source>
        <dbReference type="ARBA" id="ARBA00022552"/>
    </source>
</evidence>
<proteinExistence type="predicted"/>
<keyword evidence="3" id="KW-0698">rRNA processing</keyword>
<dbReference type="InterPro" id="IPR006984">
    <property type="entry name" value="Fcf1/UTP23"/>
</dbReference>
<evidence type="ECO:0008006" key="7">
    <source>
        <dbReference type="Google" id="ProtNLM"/>
    </source>
</evidence>
<dbReference type="EMBL" id="JAVXUP010000610">
    <property type="protein sequence ID" value="KAK3024248.1"/>
    <property type="molecule type" value="Genomic_DNA"/>
</dbReference>
<dbReference type="Gene3D" id="3.40.50.1010">
    <property type="entry name" value="5'-nuclease"/>
    <property type="match status" value="2"/>
</dbReference>
<keyword evidence="4" id="KW-0539">Nucleus</keyword>
<dbReference type="GO" id="GO:0032040">
    <property type="term" value="C:small-subunit processome"/>
    <property type="evidence" value="ECO:0007669"/>
    <property type="project" value="InterPro"/>
</dbReference>
<dbReference type="Proteomes" id="UP001188597">
    <property type="component" value="Unassembled WGS sequence"/>
</dbReference>
<evidence type="ECO:0000313" key="6">
    <source>
        <dbReference type="Proteomes" id="UP001188597"/>
    </source>
</evidence>
<comment type="caution">
    <text evidence="5">The sequence shown here is derived from an EMBL/GenBank/DDBJ whole genome shotgun (WGS) entry which is preliminary data.</text>
</comment>